<keyword evidence="2" id="KW-1185">Reference proteome</keyword>
<dbReference type="PATRIC" id="fig|1195246.3.peg.1025"/>
<evidence type="ECO:0000313" key="1">
    <source>
        <dbReference type="EMBL" id="EIW89470.1"/>
    </source>
</evidence>
<evidence type="ECO:0000313" key="2">
    <source>
        <dbReference type="Proteomes" id="UP000035062"/>
    </source>
</evidence>
<protein>
    <recommendedName>
        <fullName evidence="3">STAS/SEC14 domain-containing protein</fullName>
    </recommendedName>
</protein>
<organism evidence="1 2">
    <name type="scientific">Alishewanella agri BL06</name>
    <dbReference type="NCBI Taxonomy" id="1195246"/>
    <lineage>
        <taxon>Bacteria</taxon>
        <taxon>Pseudomonadati</taxon>
        <taxon>Pseudomonadota</taxon>
        <taxon>Gammaproteobacteria</taxon>
        <taxon>Alteromonadales</taxon>
        <taxon>Alteromonadaceae</taxon>
        <taxon>Alishewanella</taxon>
    </lineage>
</organism>
<dbReference type="STRING" id="1195246.AGRI_05192"/>
<dbReference type="EMBL" id="AKKU01000011">
    <property type="protein sequence ID" value="EIW89470.1"/>
    <property type="molecule type" value="Genomic_DNA"/>
</dbReference>
<evidence type="ECO:0008006" key="3">
    <source>
        <dbReference type="Google" id="ProtNLM"/>
    </source>
</evidence>
<sequence>MVEAKAFQIWVENRVVLACIRGCWDRFAAEDYSRAFKAAASRLTGQPWVHIVYLDDWQLGTPDIEPIVQELVTWCLHNGLVLTAQVYCPHSVKRYQLDKMIIEKTLTFERRVYADQQQAFNWLAERGFPVIDSSFQRCS</sequence>
<proteinExistence type="predicted"/>
<dbReference type="Proteomes" id="UP000035062">
    <property type="component" value="Unassembled WGS sequence"/>
</dbReference>
<gene>
    <name evidence="1" type="ORF">AGRI_05192</name>
</gene>
<comment type="caution">
    <text evidence="1">The sequence shown here is derived from an EMBL/GenBank/DDBJ whole genome shotgun (WGS) entry which is preliminary data.</text>
</comment>
<reference evidence="1 2" key="1">
    <citation type="journal article" date="2012" name="J. Bacteriol.">
        <title>Genome Sequence of Pectin-Degrading Alishewanella agri, Isolated from Landfill Soil.</title>
        <authorList>
            <person name="Kim J."/>
            <person name="Jung J."/>
            <person name="Sung J.S."/>
            <person name="Chun J."/>
            <person name="Park W."/>
        </authorList>
    </citation>
    <scope>NUCLEOTIDE SEQUENCE [LARGE SCALE GENOMIC DNA]</scope>
    <source>
        <strain evidence="1 2">BL06</strain>
    </source>
</reference>
<dbReference type="eggNOG" id="ENOG5032XWE">
    <property type="taxonomic scope" value="Bacteria"/>
</dbReference>
<accession>I9DTL2</accession>
<dbReference type="RefSeq" id="WP_008983958.1">
    <property type="nucleotide sequence ID" value="NZ_AKKU01000011.1"/>
</dbReference>
<name>I9DTL2_9ALTE</name>
<dbReference type="AlphaFoldDB" id="I9DTL2"/>